<dbReference type="Proteomes" id="UP000017559">
    <property type="component" value="Unassembled WGS sequence"/>
</dbReference>
<keyword evidence="2" id="KW-1185">Reference proteome</keyword>
<dbReference type="STRING" id="1381753.V2YGJ3"/>
<dbReference type="OrthoDB" id="2823490at2759"/>
<gene>
    <name evidence="1" type="ORF">Moror_16530</name>
</gene>
<organism evidence="1 2">
    <name type="scientific">Moniliophthora roreri (strain MCA 2997)</name>
    <name type="common">Cocoa frosty pod rot fungus</name>
    <name type="synonym">Crinipellis roreri</name>
    <dbReference type="NCBI Taxonomy" id="1381753"/>
    <lineage>
        <taxon>Eukaryota</taxon>
        <taxon>Fungi</taxon>
        <taxon>Dikarya</taxon>
        <taxon>Basidiomycota</taxon>
        <taxon>Agaricomycotina</taxon>
        <taxon>Agaricomycetes</taxon>
        <taxon>Agaricomycetidae</taxon>
        <taxon>Agaricales</taxon>
        <taxon>Marasmiineae</taxon>
        <taxon>Marasmiaceae</taxon>
        <taxon>Moniliophthora</taxon>
    </lineage>
</organism>
<evidence type="ECO:0000313" key="1">
    <source>
        <dbReference type="EMBL" id="ESK90824.1"/>
    </source>
</evidence>
<dbReference type="AlphaFoldDB" id="V2YGJ3"/>
<evidence type="ECO:0000313" key="2">
    <source>
        <dbReference type="Proteomes" id="UP000017559"/>
    </source>
</evidence>
<name>V2YGJ3_MONRO</name>
<dbReference type="KEGG" id="mrr:Moror_16530"/>
<sequence>MTLLTIPAEIRSIIIEIAILSKCPAPKDLESAVATHQPLQSDTYYRQLRAQFNTWPPGPRHIRFEEQPKGSAHYTSNALPLLLTNRQINAETRSAIRRLGEKVRHYELDIMVSTEFWSTWTCVPVLSDRVDRVDATFRVDRMPASAFRVGNGSPPSIHWYFYFLLEHFLKRGPISPTSVTIDRQVSIQVLNLNFVACNESPQQAKGNDLVLKLAKEAVGAFRRLIGMGYHTALHGAIVHERVGLVRFCVDGQLIRETNLGPILASFSCNDPQYTFGHLAREKRVAAFWEWKENATRLRMERGFK</sequence>
<protein>
    <submittedName>
        <fullName evidence="1">Uncharacterized protein</fullName>
    </submittedName>
</protein>
<proteinExistence type="predicted"/>
<reference evidence="1 2" key="1">
    <citation type="journal article" date="2014" name="BMC Genomics">
        <title>Genome and secretome analysis of the hemibiotrophic fungal pathogen, Moniliophthora roreri, which causes frosty pod rot disease of cacao: mechanisms of the biotrophic and necrotrophic phases.</title>
        <authorList>
            <person name="Meinhardt L.W."/>
            <person name="Costa G.G.L."/>
            <person name="Thomazella D.P.T."/>
            <person name="Teixeira P.J.P.L."/>
            <person name="Carazzolle M.F."/>
            <person name="Schuster S.C."/>
            <person name="Carlson J.E."/>
            <person name="Guiltinan M.J."/>
            <person name="Mieczkowski P."/>
            <person name="Farmer A."/>
            <person name="Ramaraj T."/>
            <person name="Crozier J."/>
            <person name="Davis R.E."/>
            <person name="Shao J."/>
            <person name="Melnick R.L."/>
            <person name="Pereira G.A.G."/>
            <person name="Bailey B.A."/>
        </authorList>
    </citation>
    <scope>NUCLEOTIDE SEQUENCE [LARGE SCALE GENOMIC DNA]</scope>
    <source>
        <strain evidence="1 2">MCA 2997</strain>
    </source>
</reference>
<dbReference type="EMBL" id="AWSO01000402">
    <property type="protein sequence ID" value="ESK90824.1"/>
    <property type="molecule type" value="Genomic_DNA"/>
</dbReference>
<dbReference type="HOGENOM" id="CLU_057190_0_0_1"/>
<accession>V2YGJ3</accession>
<comment type="caution">
    <text evidence="1">The sequence shown here is derived from an EMBL/GenBank/DDBJ whole genome shotgun (WGS) entry which is preliminary data.</text>
</comment>